<name>A0A6A5K7X1_9PLEO</name>
<reference evidence="1" key="1">
    <citation type="submission" date="2020-01" db="EMBL/GenBank/DDBJ databases">
        <authorList>
            <consortium name="DOE Joint Genome Institute"/>
            <person name="Haridas S."/>
            <person name="Albert R."/>
            <person name="Binder M."/>
            <person name="Bloem J."/>
            <person name="Labutti K."/>
            <person name="Salamov A."/>
            <person name="Andreopoulos B."/>
            <person name="Baker S.E."/>
            <person name="Barry K."/>
            <person name="Bills G."/>
            <person name="Bluhm B.H."/>
            <person name="Cannon C."/>
            <person name="Castanera R."/>
            <person name="Culley D.E."/>
            <person name="Daum C."/>
            <person name="Ezra D."/>
            <person name="Gonzalez J.B."/>
            <person name="Henrissat B."/>
            <person name="Kuo A."/>
            <person name="Liang C."/>
            <person name="Lipzen A."/>
            <person name="Lutzoni F."/>
            <person name="Magnuson J."/>
            <person name="Mondo S."/>
            <person name="Nolan M."/>
            <person name="Ohm R."/>
            <person name="Pangilinan J."/>
            <person name="Park H.-J."/>
            <person name="Ramirez L."/>
            <person name="Alfaro M."/>
            <person name="Sun H."/>
            <person name="Tritt A."/>
            <person name="Yoshinaga Y."/>
            <person name="Zwiers L.-H."/>
            <person name="Turgeon B.G."/>
            <person name="Goodwin S.B."/>
            <person name="Spatafora J.W."/>
            <person name="Crous P.W."/>
            <person name="Grigoriev I.V."/>
        </authorList>
    </citation>
    <scope>NUCLEOTIDE SEQUENCE</scope>
    <source>
        <strain evidence="1">P77</strain>
    </source>
</reference>
<dbReference type="EMBL" id="ML975443">
    <property type="protein sequence ID" value="KAF1829433.1"/>
    <property type="molecule type" value="Genomic_DNA"/>
</dbReference>
<proteinExistence type="predicted"/>
<gene>
    <name evidence="1" type="ORF">BDW02DRAFT_164794</name>
</gene>
<dbReference type="AlphaFoldDB" id="A0A6A5K7X1"/>
<evidence type="ECO:0000313" key="1">
    <source>
        <dbReference type="EMBL" id="KAF1829433.1"/>
    </source>
</evidence>
<sequence length="67" mass="8044">MPYIIYVPNARQPYITNDPGIYMDCLKVFNRECESRPLSDPFCKALRKEEEMRNLGDGRRKQLEDYR</sequence>
<keyword evidence="2" id="KW-1185">Reference proteome</keyword>
<protein>
    <submittedName>
        <fullName evidence="1">Uncharacterized protein</fullName>
    </submittedName>
</protein>
<dbReference type="OrthoDB" id="3776608at2759"/>
<accession>A0A6A5K7X1</accession>
<dbReference type="Proteomes" id="UP000800040">
    <property type="component" value="Unassembled WGS sequence"/>
</dbReference>
<evidence type="ECO:0000313" key="2">
    <source>
        <dbReference type="Proteomes" id="UP000800040"/>
    </source>
</evidence>
<organism evidence="1 2">
    <name type="scientific">Decorospora gaudefroyi</name>
    <dbReference type="NCBI Taxonomy" id="184978"/>
    <lineage>
        <taxon>Eukaryota</taxon>
        <taxon>Fungi</taxon>
        <taxon>Dikarya</taxon>
        <taxon>Ascomycota</taxon>
        <taxon>Pezizomycotina</taxon>
        <taxon>Dothideomycetes</taxon>
        <taxon>Pleosporomycetidae</taxon>
        <taxon>Pleosporales</taxon>
        <taxon>Pleosporineae</taxon>
        <taxon>Pleosporaceae</taxon>
        <taxon>Decorospora</taxon>
    </lineage>
</organism>